<sequence length="241" mass="25640">MSAATRRALPLALLALALLVAACSGPPPAGERGPTLTATLTTPTDIDLSWEAGAEVAGWVLEFATEEGGPYTPLQYLPPEVTTYRHPDLMPGTPFHYRLVTFRGPASESVDVALPDGELTEEDENADHTWLEPVTREGATVHGAPLSSPDAARPTDLAAEIKHANGIHFTWTDRAVDEEGFLLESRVEGGAPFYGPIALIDPDVNSYGLITLPEEKTASYRVRAFTHGPASNTVRVTTGGG</sequence>
<feature type="domain" description="Fibronectin type-III" evidence="4">
    <location>
        <begin position="33"/>
        <end position="117"/>
    </location>
</feature>
<evidence type="ECO:0000256" key="2">
    <source>
        <dbReference type="ARBA" id="ARBA00023326"/>
    </source>
</evidence>
<keyword evidence="2" id="KW-0624">Polysaccharide degradation</keyword>
<feature type="signal peptide" evidence="3">
    <location>
        <begin position="1"/>
        <end position="29"/>
    </location>
</feature>
<dbReference type="RefSeq" id="WP_120698775.1">
    <property type="nucleotide sequence ID" value="NZ_RBDX01000021.1"/>
</dbReference>
<reference evidence="7 8" key="1">
    <citation type="submission" date="2018-09" db="EMBL/GenBank/DDBJ databases">
        <title>Streptomyces sp. nov. DS1-2, an endophytic actinomycete isolated from roots of Dendrobium scabrilingue.</title>
        <authorList>
            <person name="Kuncharoen N."/>
            <person name="Kudo T."/>
            <person name="Ohkuma M."/>
            <person name="Yuki M."/>
            <person name="Tanasupawat S."/>
        </authorList>
    </citation>
    <scope>NUCLEOTIDE SEQUENCE [LARGE SCALE GENOMIC DNA]</scope>
    <source>
        <strain evidence="5 8">AZ1-7</strain>
        <strain evidence="6 7">DS1-2</strain>
    </source>
</reference>
<organism evidence="5 8">
    <name type="scientific">Streptomyces radicis</name>
    <dbReference type="NCBI Taxonomy" id="1750517"/>
    <lineage>
        <taxon>Bacteria</taxon>
        <taxon>Bacillati</taxon>
        <taxon>Actinomycetota</taxon>
        <taxon>Actinomycetes</taxon>
        <taxon>Kitasatosporales</taxon>
        <taxon>Streptomycetaceae</taxon>
        <taxon>Streptomyces</taxon>
    </lineage>
</organism>
<evidence type="ECO:0000313" key="6">
    <source>
        <dbReference type="EMBL" id="RKN18634.1"/>
    </source>
</evidence>
<dbReference type="EMBL" id="RBDY01000018">
    <property type="protein sequence ID" value="RKN18634.1"/>
    <property type="molecule type" value="Genomic_DNA"/>
</dbReference>
<comment type="caution">
    <text evidence="5">The sequence shown here is derived from an EMBL/GenBank/DDBJ whole genome shotgun (WGS) entry which is preliminary data.</text>
</comment>
<evidence type="ECO:0000313" key="7">
    <source>
        <dbReference type="Proteomes" id="UP000268652"/>
    </source>
</evidence>
<gene>
    <name evidence="6" type="ORF">D7318_21550</name>
    <name evidence="5" type="ORF">D7319_22690</name>
</gene>
<evidence type="ECO:0000313" key="5">
    <source>
        <dbReference type="EMBL" id="RKN06304.1"/>
    </source>
</evidence>
<dbReference type="SUPFAM" id="SSF49265">
    <property type="entry name" value="Fibronectin type III"/>
    <property type="match status" value="1"/>
</dbReference>
<evidence type="ECO:0000259" key="4">
    <source>
        <dbReference type="PROSITE" id="PS50853"/>
    </source>
</evidence>
<dbReference type="Gene3D" id="2.60.40.10">
    <property type="entry name" value="Immunoglobulins"/>
    <property type="match status" value="2"/>
</dbReference>
<dbReference type="GO" id="GO:0000272">
    <property type="term" value="P:polysaccharide catabolic process"/>
    <property type="evidence" value="ECO:0007669"/>
    <property type="project" value="UniProtKB-KW"/>
</dbReference>
<dbReference type="OrthoDB" id="4145782at2"/>
<keyword evidence="1" id="KW-0326">Glycosidase</keyword>
<evidence type="ECO:0000256" key="3">
    <source>
        <dbReference type="SAM" id="SignalP"/>
    </source>
</evidence>
<keyword evidence="2" id="KW-0119">Carbohydrate metabolism</keyword>
<keyword evidence="7" id="KW-1185">Reference proteome</keyword>
<accession>A0A3A9WA96</accession>
<dbReference type="AlphaFoldDB" id="A0A3A9WA96"/>
<dbReference type="PROSITE" id="PS51257">
    <property type="entry name" value="PROKAR_LIPOPROTEIN"/>
    <property type="match status" value="1"/>
</dbReference>
<dbReference type="EMBL" id="RBDX01000021">
    <property type="protein sequence ID" value="RKN06304.1"/>
    <property type="molecule type" value="Genomic_DNA"/>
</dbReference>
<proteinExistence type="predicted"/>
<keyword evidence="3" id="KW-0732">Signal</keyword>
<feature type="chain" id="PRO_5038751993" evidence="3">
    <location>
        <begin position="30"/>
        <end position="241"/>
    </location>
</feature>
<dbReference type="InterPro" id="IPR036116">
    <property type="entry name" value="FN3_sf"/>
</dbReference>
<dbReference type="Proteomes" id="UP000275024">
    <property type="component" value="Unassembled WGS sequence"/>
</dbReference>
<protein>
    <submittedName>
        <fullName evidence="5">Fibronectin type III domain-containing protein</fullName>
    </submittedName>
</protein>
<dbReference type="CDD" id="cd00063">
    <property type="entry name" value="FN3"/>
    <property type="match status" value="1"/>
</dbReference>
<dbReference type="Proteomes" id="UP000268652">
    <property type="component" value="Unassembled WGS sequence"/>
</dbReference>
<keyword evidence="1" id="KW-0378">Hydrolase</keyword>
<dbReference type="InterPro" id="IPR003961">
    <property type="entry name" value="FN3_dom"/>
</dbReference>
<dbReference type="PROSITE" id="PS50853">
    <property type="entry name" value="FN3"/>
    <property type="match status" value="1"/>
</dbReference>
<dbReference type="GO" id="GO:0016798">
    <property type="term" value="F:hydrolase activity, acting on glycosyl bonds"/>
    <property type="evidence" value="ECO:0007669"/>
    <property type="project" value="UniProtKB-KW"/>
</dbReference>
<evidence type="ECO:0000256" key="1">
    <source>
        <dbReference type="ARBA" id="ARBA00023295"/>
    </source>
</evidence>
<name>A0A3A9WA96_9ACTN</name>
<dbReference type="InterPro" id="IPR013783">
    <property type="entry name" value="Ig-like_fold"/>
</dbReference>
<evidence type="ECO:0000313" key="8">
    <source>
        <dbReference type="Proteomes" id="UP000275024"/>
    </source>
</evidence>